<proteinExistence type="predicted"/>
<keyword evidence="2" id="KW-1185">Reference proteome</keyword>
<accession>A0A5B7CKN0</accession>
<dbReference type="Proteomes" id="UP000324222">
    <property type="component" value="Unassembled WGS sequence"/>
</dbReference>
<organism evidence="1 2">
    <name type="scientific">Portunus trituberculatus</name>
    <name type="common">Swimming crab</name>
    <name type="synonym">Neptunus trituberculatus</name>
    <dbReference type="NCBI Taxonomy" id="210409"/>
    <lineage>
        <taxon>Eukaryota</taxon>
        <taxon>Metazoa</taxon>
        <taxon>Ecdysozoa</taxon>
        <taxon>Arthropoda</taxon>
        <taxon>Crustacea</taxon>
        <taxon>Multicrustacea</taxon>
        <taxon>Malacostraca</taxon>
        <taxon>Eumalacostraca</taxon>
        <taxon>Eucarida</taxon>
        <taxon>Decapoda</taxon>
        <taxon>Pleocyemata</taxon>
        <taxon>Brachyura</taxon>
        <taxon>Eubrachyura</taxon>
        <taxon>Portunoidea</taxon>
        <taxon>Portunidae</taxon>
        <taxon>Portuninae</taxon>
        <taxon>Portunus</taxon>
    </lineage>
</organism>
<sequence length="70" mass="7787">MPGRTWSGSVCEYERSSYIERVGSQPVAMTTVTRLGVCHLRSAVQPTELRHEITLGLPPSWLPLGFMLSL</sequence>
<reference evidence="1 2" key="1">
    <citation type="submission" date="2019-05" db="EMBL/GenBank/DDBJ databases">
        <title>Another draft genome of Portunus trituberculatus and its Hox gene families provides insights of decapod evolution.</title>
        <authorList>
            <person name="Jeong J.-H."/>
            <person name="Song I."/>
            <person name="Kim S."/>
            <person name="Choi T."/>
            <person name="Kim D."/>
            <person name="Ryu S."/>
            <person name="Kim W."/>
        </authorList>
    </citation>
    <scope>NUCLEOTIDE SEQUENCE [LARGE SCALE GENOMIC DNA]</scope>
    <source>
        <tissue evidence="1">Muscle</tissue>
    </source>
</reference>
<protein>
    <submittedName>
        <fullName evidence="1">Uncharacterized protein</fullName>
    </submittedName>
</protein>
<gene>
    <name evidence="1" type="ORF">E2C01_002884</name>
</gene>
<comment type="caution">
    <text evidence="1">The sequence shown here is derived from an EMBL/GenBank/DDBJ whole genome shotgun (WGS) entry which is preliminary data.</text>
</comment>
<name>A0A5B7CKN0_PORTR</name>
<evidence type="ECO:0000313" key="2">
    <source>
        <dbReference type="Proteomes" id="UP000324222"/>
    </source>
</evidence>
<evidence type="ECO:0000313" key="1">
    <source>
        <dbReference type="EMBL" id="MPC10252.1"/>
    </source>
</evidence>
<dbReference type="EMBL" id="VSRR010000107">
    <property type="protein sequence ID" value="MPC10252.1"/>
    <property type="molecule type" value="Genomic_DNA"/>
</dbReference>
<dbReference type="AlphaFoldDB" id="A0A5B7CKN0"/>